<keyword evidence="3" id="KW-0378">Hydrolase</keyword>
<protein>
    <submittedName>
        <fullName evidence="6">Histidinol-phosphate aminotransferase</fullName>
    </submittedName>
</protein>
<comment type="caution">
    <text evidence="6">The sequence shown here is derived from an EMBL/GenBank/DDBJ whole genome shotgun (WGS) entry which is preliminary data.</text>
</comment>
<dbReference type="Gene3D" id="3.30.540.10">
    <property type="entry name" value="Fructose-1,6-Bisphosphatase, subunit A, domain 1"/>
    <property type="match status" value="1"/>
</dbReference>
<dbReference type="SUPFAM" id="SSF56655">
    <property type="entry name" value="Carbohydrate phosphatase"/>
    <property type="match status" value="1"/>
</dbReference>
<dbReference type="PANTHER" id="PTHR20854">
    <property type="entry name" value="INOSITOL MONOPHOSPHATASE"/>
    <property type="match status" value="1"/>
</dbReference>
<dbReference type="Proteomes" id="UP000222366">
    <property type="component" value="Unassembled WGS sequence"/>
</dbReference>
<dbReference type="EMBL" id="NJAJ01000011">
    <property type="protein sequence ID" value="PHM65956.1"/>
    <property type="molecule type" value="Genomic_DNA"/>
</dbReference>
<keyword evidence="2 5" id="KW-0479">Metal-binding</keyword>
<dbReference type="InterPro" id="IPR020583">
    <property type="entry name" value="Inositol_monoP_metal-BS"/>
</dbReference>
<dbReference type="Gene3D" id="3.40.190.80">
    <property type="match status" value="1"/>
</dbReference>
<dbReference type="PROSITE" id="PS00629">
    <property type="entry name" value="IMP_1"/>
    <property type="match status" value="1"/>
</dbReference>
<reference evidence="6 7" key="1">
    <citation type="journal article" date="2017" name="Nat. Microbiol.">
        <title>Natural product diversity associated with the nematode symbionts Photorhabdus and Xenorhabdus.</title>
        <authorList>
            <person name="Tobias N.J."/>
            <person name="Wolff H."/>
            <person name="Djahanschiri B."/>
            <person name="Grundmann F."/>
            <person name="Kronenwerth M."/>
            <person name="Shi Y.M."/>
            <person name="Simonyi S."/>
            <person name="Grun P."/>
            <person name="Shapiro-Ilan D."/>
            <person name="Pidot S.J."/>
            <person name="Stinear T.P."/>
            <person name="Ebersberger I."/>
            <person name="Bode H.B."/>
        </authorList>
    </citation>
    <scope>NUCLEOTIDE SEQUENCE [LARGE SCALE GENOMIC DNA]</scope>
    <source>
        <strain evidence="6 7">DSM 17904</strain>
    </source>
</reference>
<keyword evidence="7" id="KW-1185">Reference proteome</keyword>
<dbReference type="AlphaFoldDB" id="A0A2D0KR98"/>
<feature type="binding site" evidence="5">
    <location>
        <position position="79"/>
    </location>
    <ligand>
        <name>Mg(2+)</name>
        <dbReference type="ChEBI" id="CHEBI:18420"/>
        <label>1</label>
        <note>catalytic</note>
    </ligand>
</feature>
<evidence type="ECO:0000313" key="7">
    <source>
        <dbReference type="Proteomes" id="UP000222366"/>
    </source>
</evidence>
<feature type="binding site" evidence="5">
    <location>
        <position position="81"/>
    </location>
    <ligand>
        <name>Mg(2+)</name>
        <dbReference type="ChEBI" id="CHEBI:18420"/>
        <label>1</label>
        <note>catalytic</note>
    </ligand>
</feature>
<keyword evidence="6" id="KW-0808">Transferase</keyword>
<dbReference type="RefSeq" id="WP_099124615.1">
    <property type="nucleotide sequence ID" value="NZ_CAWNRH010000013.1"/>
</dbReference>
<dbReference type="GO" id="GO:0006020">
    <property type="term" value="P:inositol metabolic process"/>
    <property type="evidence" value="ECO:0007669"/>
    <property type="project" value="TreeGrafter"/>
</dbReference>
<dbReference type="GO" id="GO:0008934">
    <property type="term" value="F:inositol monophosphate 1-phosphatase activity"/>
    <property type="evidence" value="ECO:0007669"/>
    <property type="project" value="TreeGrafter"/>
</dbReference>
<keyword evidence="6" id="KW-0032">Aminotransferase</keyword>
<evidence type="ECO:0000256" key="1">
    <source>
        <dbReference type="ARBA" id="ARBA00009759"/>
    </source>
</evidence>
<dbReference type="InterPro" id="IPR000760">
    <property type="entry name" value="Inositol_monophosphatase-like"/>
</dbReference>
<dbReference type="GO" id="GO:0007165">
    <property type="term" value="P:signal transduction"/>
    <property type="evidence" value="ECO:0007669"/>
    <property type="project" value="TreeGrafter"/>
</dbReference>
<dbReference type="GO" id="GO:0046872">
    <property type="term" value="F:metal ion binding"/>
    <property type="evidence" value="ECO:0007669"/>
    <property type="project" value="UniProtKB-KW"/>
</dbReference>
<comment type="similarity">
    <text evidence="1">Belongs to the inositol monophosphatase superfamily.</text>
</comment>
<organism evidence="6 7">
    <name type="scientific">Xenorhabdus stockiae</name>
    <dbReference type="NCBI Taxonomy" id="351614"/>
    <lineage>
        <taxon>Bacteria</taxon>
        <taxon>Pseudomonadati</taxon>
        <taxon>Pseudomonadota</taxon>
        <taxon>Gammaproteobacteria</taxon>
        <taxon>Enterobacterales</taxon>
        <taxon>Morganellaceae</taxon>
        <taxon>Xenorhabdus</taxon>
    </lineage>
</organism>
<comment type="cofactor">
    <cofactor evidence="5">
        <name>Mg(2+)</name>
        <dbReference type="ChEBI" id="CHEBI:18420"/>
    </cofactor>
</comment>
<evidence type="ECO:0000256" key="5">
    <source>
        <dbReference type="PIRSR" id="PIRSR600760-2"/>
    </source>
</evidence>
<evidence type="ECO:0000256" key="2">
    <source>
        <dbReference type="ARBA" id="ARBA00022723"/>
    </source>
</evidence>
<feature type="binding site" evidence="5">
    <location>
        <position position="82"/>
    </location>
    <ligand>
        <name>Mg(2+)</name>
        <dbReference type="ChEBI" id="CHEBI:18420"/>
        <label>1</label>
        <note>catalytic</note>
    </ligand>
</feature>
<proteinExistence type="inferred from homology"/>
<feature type="binding site" evidence="5">
    <location>
        <position position="215"/>
    </location>
    <ligand>
        <name>Mg(2+)</name>
        <dbReference type="ChEBI" id="CHEBI:18420"/>
        <label>1</label>
        <note>catalytic</note>
    </ligand>
</feature>
<keyword evidence="4 5" id="KW-0460">Magnesium</keyword>
<evidence type="ECO:0000256" key="3">
    <source>
        <dbReference type="ARBA" id="ARBA00022801"/>
    </source>
</evidence>
<dbReference type="PRINTS" id="PR00377">
    <property type="entry name" value="IMPHPHTASES"/>
</dbReference>
<evidence type="ECO:0000313" key="6">
    <source>
        <dbReference type="EMBL" id="PHM65956.1"/>
    </source>
</evidence>
<accession>A0A2D0KR98</accession>
<gene>
    <name evidence="6" type="ORF">Xsto_01459</name>
</gene>
<feature type="binding site" evidence="5">
    <location>
        <position position="62"/>
    </location>
    <ligand>
        <name>Mg(2+)</name>
        <dbReference type="ChEBI" id="CHEBI:18420"/>
        <label>1</label>
        <note>catalytic</note>
    </ligand>
</feature>
<dbReference type="PANTHER" id="PTHR20854:SF4">
    <property type="entry name" value="INOSITOL-1-MONOPHOSPHATASE-RELATED"/>
    <property type="match status" value="1"/>
</dbReference>
<dbReference type="GO" id="GO:0008483">
    <property type="term" value="F:transaminase activity"/>
    <property type="evidence" value="ECO:0007669"/>
    <property type="project" value="UniProtKB-KW"/>
</dbReference>
<dbReference type="Pfam" id="PF00459">
    <property type="entry name" value="Inositol_P"/>
    <property type="match status" value="1"/>
</dbReference>
<evidence type="ECO:0000256" key="4">
    <source>
        <dbReference type="ARBA" id="ARBA00022842"/>
    </source>
</evidence>
<sequence length="270" mass="29244">MLEIALEAVNTIKKRTQDAFDGAGQFDYKPDRSVVTQTDLMLETEIRNILEKRSPGVPILGEEFGQDGSDQFESGWIIDPIDGTRAFLYGVPLFSTLLAFVENGEPKLGVISFPAISTVVYASQGEGGWMNVEGKPLRQLKVMDNSPISVNNAVISASGIHSSGYHLENGTVVYNLDGVVKSARDFVFVNDCYQHTMVAAGRLHCAIDTIMKPWDSAAILPCIKEAGGDFCALNGSRKRAMFGGSLVSACNSALLDQVVEIMNSRADTKN</sequence>
<name>A0A2D0KR98_9GAMM</name>